<keyword evidence="10" id="KW-1185">Reference proteome</keyword>
<dbReference type="InterPro" id="IPR029045">
    <property type="entry name" value="ClpP/crotonase-like_dom_sf"/>
</dbReference>
<dbReference type="Proteomes" id="UP000011083">
    <property type="component" value="Unassembled WGS sequence"/>
</dbReference>
<dbReference type="InterPro" id="IPR011763">
    <property type="entry name" value="COA_CT_C"/>
</dbReference>
<evidence type="ECO:0000256" key="3">
    <source>
        <dbReference type="ARBA" id="ARBA00026116"/>
    </source>
</evidence>
<dbReference type="AlphaFoldDB" id="L8H820"/>
<evidence type="ECO:0000256" key="5">
    <source>
        <dbReference type="ARBA" id="ARBA00031404"/>
    </source>
</evidence>
<dbReference type="GO" id="GO:0006552">
    <property type="term" value="P:L-leucine catabolic process"/>
    <property type="evidence" value="ECO:0007669"/>
    <property type="project" value="UniProtKB-UniPathway"/>
</dbReference>
<dbReference type="PROSITE" id="PS50980">
    <property type="entry name" value="COA_CT_NTER"/>
    <property type="match status" value="1"/>
</dbReference>
<dbReference type="GO" id="GO:1905202">
    <property type="term" value="C:methylcrotonoyl-CoA carboxylase complex"/>
    <property type="evidence" value="ECO:0007669"/>
    <property type="project" value="TreeGrafter"/>
</dbReference>
<dbReference type="RefSeq" id="XP_004345854.1">
    <property type="nucleotide sequence ID" value="XM_004345804.1"/>
</dbReference>
<feature type="domain" description="CoA carboxyltransferase N-terminal" evidence="7">
    <location>
        <begin position="76"/>
        <end position="234"/>
    </location>
</feature>
<dbReference type="EMBL" id="KB007904">
    <property type="protein sequence ID" value="ELR21310.1"/>
    <property type="molecule type" value="Genomic_DNA"/>
</dbReference>
<dbReference type="OMA" id="HYKYERT"/>
<dbReference type="VEuPathDB" id="AmoebaDB:ACA1_182110"/>
<dbReference type="PANTHER" id="PTHR22855:SF13">
    <property type="entry name" value="METHYLCROTONOYL-COA CARBOXYLASE BETA CHAIN, MITOCHONDRIAL"/>
    <property type="match status" value="1"/>
</dbReference>
<name>L8H820_ACACF</name>
<dbReference type="EC" id="6.4.1.4" evidence="3"/>
<dbReference type="Gene3D" id="3.90.226.10">
    <property type="entry name" value="2-enoyl-CoA Hydratase, Chain A, domain 1"/>
    <property type="match status" value="3"/>
</dbReference>
<dbReference type="InterPro" id="IPR011762">
    <property type="entry name" value="COA_CT_N"/>
</dbReference>
<evidence type="ECO:0000259" key="8">
    <source>
        <dbReference type="PROSITE" id="PS50989"/>
    </source>
</evidence>
<comment type="catalytic activity">
    <reaction evidence="6">
        <text>3-methylbut-2-enoyl-CoA + hydrogencarbonate + ATP = 3-methyl-(2E)-glutaconyl-CoA + ADP + phosphate + H(+)</text>
        <dbReference type="Rhea" id="RHEA:13589"/>
        <dbReference type="ChEBI" id="CHEBI:15378"/>
        <dbReference type="ChEBI" id="CHEBI:17544"/>
        <dbReference type="ChEBI" id="CHEBI:30616"/>
        <dbReference type="ChEBI" id="CHEBI:43474"/>
        <dbReference type="ChEBI" id="CHEBI:57344"/>
        <dbReference type="ChEBI" id="CHEBI:57346"/>
        <dbReference type="ChEBI" id="CHEBI:456216"/>
        <dbReference type="EC" id="6.4.1.4"/>
    </reaction>
</comment>
<accession>L8H820</accession>
<gene>
    <name evidence="9" type="ORF">ACA1_182110</name>
</gene>
<evidence type="ECO:0000313" key="9">
    <source>
        <dbReference type="EMBL" id="ELR21310.1"/>
    </source>
</evidence>
<comment type="pathway">
    <text evidence="2">Amino-acid degradation; L-leucine degradation; (S)-3-hydroxy-3-methylglutaryl-CoA from 3-isovaleryl-CoA: step 2/3.</text>
</comment>
<protein>
    <recommendedName>
        <fullName evidence="3">methylcrotonoyl-CoA carboxylase</fullName>
        <ecNumber evidence="3">6.4.1.4</ecNumber>
    </recommendedName>
    <alternativeName>
        <fullName evidence="5">3-methylcrotonyl-CoA carboxylase 2</fullName>
    </alternativeName>
    <alternativeName>
        <fullName evidence="4">3-methylcrotonyl-CoA:carbon dioxide ligase subunit beta</fullName>
    </alternativeName>
</protein>
<dbReference type="GeneID" id="14922199"/>
<proteinExistence type="inferred from homology"/>
<dbReference type="InterPro" id="IPR045190">
    <property type="entry name" value="MCCB/AccD1-like"/>
</dbReference>
<evidence type="ECO:0000256" key="1">
    <source>
        <dbReference type="ARBA" id="ARBA00006102"/>
    </source>
</evidence>
<dbReference type="FunFam" id="3.90.226.10:FF:000004">
    <property type="entry name" value="Methylcrotonoyl-CoA carboxylase beta chain"/>
    <property type="match status" value="1"/>
</dbReference>
<sequence length="551" mass="60396">MLQRGGLVMRRGGCAPTTLRCAATRFGRATSIGFDGRAALPTVLVGREYHAERDFNVVDGSVEMSQDEWRENGRVMLDLVNKLKHEVATVKAGGGESARNRHVAKGKLLPRDRILRLLDPSSPFLELSQLAGHGLYEDHVPAGGIITGIGRVQGQECMIVANDATVKGGTYYPITVKKHLRAQEVAQQNRLPCIYLVDSGGANLPRQDEVFPDKEHFGRIFYNQANMSAQGIPQGNGTIFLGGPPLVKAATGEVVTAEELGGADLHCQTSGVTDHYAHDEEHALALARRIVANLNPSHTKQRKASWEPEPVIEPRYPQTDLYNLIPSDARKPFDMRKILARVLDDSRFDEFKALYGPTLVTGFGRIHGHPVGVVANNGILFSESARKRGVPLLFLQNITGFMVGRSYEAGGIAKDGAKMVPKITVVVGGSFGAGNYAMCGRAYNPRFMFMWPNSRISVMGGEQAASVLTQIKREAMVKSKSSHQWSAEEEEAFRQTMLAKYDKEGHPYYASARLWDDGIIDPAETRNVLGLTLAACRNAPIPQTQFGVFRM</sequence>
<dbReference type="OrthoDB" id="439921at2759"/>
<feature type="domain" description="CoA carboxyltransferase C-terminal" evidence="8">
    <location>
        <begin position="316"/>
        <end position="543"/>
    </location>
</feature>
<dbReference type="InterPro" id="IPR034733">
    <property type="entry name" value="AcCoA_carboxyl_beta"/>
</dbReference>
<evidence type="ECO:0000313" key="10">
    <source>
        <dbReference type="Proteomes" id="UP000011083"/>
    </source>
</evidence>
<reference evidence="9 10" key="1">
    <citation type="journal article" date="2013" name="Genome Biol.">
        <title>Genome of Acanthamoeba castellanii highlights extensive lateral gene transfer and early evolution of tyrosine kinase signaling.</title>
        <authorList>
            <person name="Clarke M."/>
            <person name="Lohan A.J."/>
            <person name="Liu B."/>
            <person name="Lagkouvardos I."/>
            <person name="Roy S."/>
            <person name="Zafar N."/>
            <person name="Bertelli C."/>
            <person name="Schilde C."/>
            <person name="Kianianmomeni A."/>
            <person name="Burglin T.R."/>
            <person name="Frech C."/>
            <person name="Turcotte B."/>
            <person name="Kopec K.O."/>
            <person name="Synnott J.M."/>
            <person name="Choo C."/>
            <person name="Paponov I."/>
            <person name="Finkler A."/>
            <person name="Soon Heng Tan C."/>
            <person name="Hutchins A.P."/>
            <person name="Weinmeier T."/>
            <person name="Rattei T."/>
            <person name="Chu J.S."/>
            <person name="Gimenez G."/>
            <person name="Irimia M."/>
            <person name="Rigden D.J."/>
            <person name="Fitzpatrick D.A."/>
            <person name="Lorenzo-Morales J."/>
            <person name="Bateman A."/>
            <person name="Chiu C.H."/>
            <person name="Tang P."/>
            <person name="Hegemann P."/>
            <person name="Fromm H."/>
            <person name="Raoult D."/>
            <person name="Greub G."/>
            <person name="Miranda-Saavedra D."/>
            <person name="Chen N."/>
            <person name="Nash P."/>
            <person name="Ginger M.L."/>
            <person name="Horn M."/>
            <person name="Schaap P."/>
            <person name="Caler L."/>
            <person name="Loftus B."/>
        </authorList>
    </citation>
    <scope>NUCLEOTIDE SEQUENCE [LARGE SCALE GENOMIC DNA]</scope>
    <source>
        <strain evidence="9 10">Neff</strain>
    </source>
</reference>
<comment type="similarity">
    <text evidence="1">Belongs to the AccD/PCCB family.</text>
</comment>
<organism evidence="9 10">
    <name type="scientific">Acanthamoeba castellanii (strain ATCC 30010 / Neff)</name>
    <dbReference type="NCBI Taxonomy" id="1257118"/>
    <lineage>
        <taxon>Eukaryota</taxon>
        <taxon>Amoebozoa</taxon>
        <taxon>Discosea</taxon>
        <taxon>Longamoebia</taxon>
        <taxon>Centramoebida</taxon>
        <taxon>Acanthamoebidae</taxon>
        <taxon>Acanthamoeba</taxon>
    </lineage>
</organism>
<evidence type="ECO:0000259" key="7">
    <source>
        <dbReference type="PROSITE" id="PS50980"/>
    </source>
</evidence>
<evidence type="ECO:0000256" key="4">
    <source>
        <dbReference type="ARBA" id="ARBA00031237"/>
    </source>
</evidence>
<dbReference type="PROSITE" id="PS50989">
    <property type="entry name" value="COA_CT_CTER"/>
    <property type="match status" value="1"/>
</dbReference>
<dbReference type="PANTHER" id="PTHR22855">
    <property type="entry name" value="ACETYL, PROPIONYL, PYRUVATE, AND GLUTACONYL CARBOXYLASE-RELATED"/>
    <property type="match status" value="1"/>
</dbReference>
<dbReference type="KEGG" id="acan:ACA1_182110"/>
<dbReference type="GO" id="GO:0004485">
    <property type="term" value="F:methylcrotonoyl-CoA carboxylase activity"/>
    <property type="evidence" value="ECO:0007669"/>
    <property type="project" value="UniProtKB-EC"/>
</dbReference>
<dbReference type="SUPFAM" id="SSF52096">
    <property type="entry name" value="ClpP/crotonase"/>
    <property type="match status" value="2"/>
</dbReference>
<evidence type="ECO:0000256" key="2">
    <source>
        <dbReference type="ARBA" id="ARBA00025711"/>
    </source>
</evidence>
<dbReference type="STRING" id="1257118.L8H820"/>
<dbReference type="GO" id="GO:0005739">
    <property type="term" value="C:mitochondrion"/>
    <property type="evidence" value="ECO:0007669"/>
    <property type="project" value="TreeGrafter"/>
</dbReference>
<dbReference type="UniPathway" id="UPA00363">
    <property type="reaction ID" value="UER00861"/>
</dbReference>
<dbReference type="Pfam" id="PF01039">
    <property type="entry name" value="Carboxyl_trans"/>
    <property type="match status" value="2"/>
</dbReference>
<evidence type="ECO:0000256" key="6">
    <source>
        <dbReference type="ARBA" id="ARBA00052347"/>
    </source>
</evidence>